<dbReference type="Pfam" id="PF00581">
    <property type="entry name" value="Rhodanese"/>
    <property type="match status" value="1"/>
</dbReference>
<sequence length="316" mass="34948">MPPLHTLPRLLPPSLLKSLLPKNPSYLSSTPQIIPINATWFLPNDPKKRTGLASHNQLRIPHSRFFDIDGVKDLTSDLPHMLPAASTFVEAMRRLKIRREDYLVFYDSFEDGILAAPRAAWTARVMGHQGVSVLNNFKIYVEEGYDVTKGPEGAEDYQNRQLSPEEEYPSATADLERVISFEDVTALARENLTAPPNIQILDARPNPRFTGAAPEPRPGLPSGHIPGSLSIPFISLLSPTAKAFLPPSELRKILTDAGVTDDGKTKITSCGTGVTATVIDLALEEAGFKENEKRRVYDGSWTEWAQRADKELILKG</sequence>
<dbReference type="CDD" id="cd01449">
    <property type="entry name" value="TST_Repeat_2"/>
    <property type="match status" value="1"/>
</dbReference>
<dbReference type="Gene3D" id="3.40.250.10">
    <property type="entry name" value="Rhodanese-like domain"/>
    <property type="match status" value="2"/>
</dbReference>
<evidence type="ECO:0000259" key="3">
    <source>
        <dbReference type="PROSITE" id="PS50206"/>
    </source>
</evidence>
<dbReference type="SUPFAM" id="SSF52821">
    <property type="entry name" value="Rhodanese/Cell cycle control phosphatase"/>
    <property type="match status" value="2"/>
</dbReference>
<dbReference type="SMART" id="SM00450">
    <property type="entry name" value="RHOD"/>
    <property type="match status" value="2"/>
</dbReference>
<organism evidence="4 5">
    <name type="scientific">Arthrobotrys musiformis</name>
    <dbReference type="NCBI Taxonomy" id="47236"/>
    <lineage>
        <taxon>Eukaryota</taxon>
        <taxon>Fungi</taxon>
        <taxon>Dikarya</taxon>
        <taxon>Ascomycota</taxon>
        <taxon>Pezizomycotina</taxon>
        <taxon>Orbiliomycetes</taxon>
        <taxon>Orbiliales</taxon>
        <taxon>Orbiliaceae</taxon>
        <taxon>Arthrobotrys</taxon>
    </lineage>
</organism>
<evidence type="ECO:0000313" key="4">
    <source>
        <dbReference type="EMBL" id="KAK6502835.1"/>
    </source>
</evidence>
<dbReference type="PANTHER" id="PTHR11364:SF27">
    <property type="entry name" value="SULFURTRANSFERASE"/>
    <property type="match status" value="1"/>
</dbReference>
<dbReference type="CDD" id="cd01448">
    <property type="entry name" value="TST_Repeat_1"/>
    <property type="match status" value="1"/>
</dbReference>
<proteinExistence type="predicted"/>
<keyword evidence="5" id="KW-1185">Reference proteome</keyword>
<dbReference type="FunFam" id="3.40.250.10:FF:000001">
    <property type="entry name" value="Sulfurtransferase"/>
    <property type="match status" value="1"/>
</dbReference>
<accession>A0AAV9W6K1</accession>
<protein>
    <recommendedName>
        <fullName evidence="3">Rhodanese domain-containing protein</fullName>
    </recommendedName>
</protein>
<feature type="domain" description="Rhodanese" evidence="3">
    <location>
        <begin position="194"/>
        <end position="313"/>
    </location>
</feature>
<keyword evidence="1" id="KW-0808">Transferase</keyword>
<dbReference type="Proteomes" id="UP001370758">
    <property type="component" value="Unassembled WGS sequence"/>
</dbReference>
<dbReference type="InterPro" id="IPR001763">
    <property type="entry name" value="Rhodanese-like_dom"/>
</dbReference>
<keyword evidence="2" id="KW-0677">Repeat</keyword>
<dbReference type="EMBL" id="JAVHJL010000005">
    <property type="protein sequence ID" value="KAK6502835.1"/>
    <property type="molecule type" value="Genomic_DNA"/>
</dbReference>
<evidence type="ECO:0000256" key="1">
    <source>
        <dbReference type="ARBA" id="ARBA00022679"/>
    </source>
</evidence>
<dbReference type="InterPro" id="IPR045078">
    <property type="entry name" value="TST/MPST-like"/>
</dbReference>
<gene>
    <name evidence="4" type="ORF">TWF481_007878</name>
</gene>
<dbReference type="GO" id="GO:0005739">
    <property type="term" value="C:mitochondrion"/>
    <property type="evidence" value="ECO:0007669"/>
    <property type="project" value="TreeGrafter"/>
</dbReference>
<reference evidence="4 5" key="1">
    <citation type="submission" date="2023-08" db="EMBL/GenBank/DDBJ databases">
        <authorList>
            <person name="Palmer J.M."/>
        </authorList>
    </citation>
    <scope>NUCLEOTIDE SEQUENCE [LARGE SCALE GENOMIC DNA]</scope>
    <source>
        <strain evidence="4 5">TWF481</strain>
    </source>
</reference>
<evidence type="ECO:0000256" key="2">
    <source>
        <dbReference type="ARBA" id="ARBA00022737"/>
    </source>
</evidence>
<dbReference type="GO" id="GO:0004792">
    <property type="term" value="F:thiosulfate-cyanide sulfurtransferase activity"/>
    <property type="evidence" value="ECO:0007669"/>
    <property type="project" value="TreeGrafter"/>
</dbReference>
<dbReference type="AlphaFoldDB" id="A0AAV9W6K1"/>
<name>A0AAV9W6K1_9PEZI</name>
<dbReference type="PROSITE" id="PS50206">
    <property type="entry name" value="RHODANESE_3"/>
    <property type="match status" value="2"/>
</dbReference>
<comment type="caution">
    <text evidence="4">The sequence shown here is derived from an EMBL/GenBank/DDBJ whole genome shotgun (WGS) entry which is preliminary data.</text>
</comment>
<evidence type="ECO:0000313" key="5">
    <source>
        <dbReference type="Proteomes" id="UP001370758"/>
    </source>
</evidence>
<feature type="domain" description="Rhodanese" evidence="3">
    <location>
        <begin position="59"/>
        <end position="149"/>
    </location>
</feature>
<dbReference type="PANTHER" id="PTHR11364">
    <property type="entry name" value="THIOSULFATE SULFERTANSFERASE"/>
    <property type="match status" value="1"/>
</dbReference>
<dbReference type="InterPro" id="IPR036873">
    <property type="entry name" value="Rhodanese-like_dom_sf"/>
</dbReference>